<evidence type="ECO:0000313" key="2">
    <source>
        <dbReference type="Proteomes" id="UP000765509"/>
    </source>
</evidence>
<gene>
    <name evidence="1" type="ORF">O181_030813</name>
</gene>
<protein>
    <submittedName>
        <fullName evidence="1">Uncharacterized protein</fullName>
    </submittedName>
</protein>
<dbReference type="AlphaFoldDB" id="A0A9Q3CYD9"/>
<comment type="caution">
    <text evidence="1">The sequence shown here is derived from an EMBL/GenBank/DDBJ whole genome shotgun (WGS) entry which is preliminary data.</text>
</comment>
<proteinExistence type="predicted"/>
<evidence type="ECO:0000313" key="1">
    <source>
        <dbReference type="EMBL" id="MBW0491098.1"/>
    </source>
</evidence>
<organism evidence="1 2">
    <name type="scientific">Austropuccinia psidii MF-1</name>
    <dbReference type="NCBI Taxonomy" id="1389203"/>
    <lineage>
        <taxon>Eukaryota</taxon>
        <taxon>Fungi</taxon>
        <taxon>Dikarya</taxon>
        <taxon>Basidiomycota</taxon>
        <taxon>Pucciniomycotina</taxon>
        <taxon>Pucciniomycetes</taxon>
        <taxon>Pucciniales</taxon>
        <taxon>Sphaerophragmiaceae</taxon>
        <taxon>Austropuccinia</taxon>
    </lineage>
</organism>
<reference evidence="1" key="1">
    <citation type="submission" date="2021-03" db="EMBL/GenBank/DDBJ databases">
        <title>Draft genome sequence of rust myrtle Austropuccinia psidii MF-1, a brazilian biotype.</title>
        <authorList>
            <person name="Quecine M.C."/>
            <person name="Pachon D.M.R."/>
            <person name="Bonatelli M.L."/>
            <person name="Correr F.H."/>
            <person name="Franceschini L.M."/>
            <person name="Leite T.F."/>
            <person name="Margarido G.R.A."/>
            <person name="Almeida C.A."/>
            <person name="Ferrarezi J.A."/>
            <person name="Labate C.A."/>
        </authorList>
    </citation>
    <scope>NUCLEOTIDE SEQUENCE</scope>
    <source>
        <strain evidence="1">MF-1</strain>
    </source>
</reference>
<accession>A0A9Q3CYD9</accession>
<dbReference type="EMBL" id="AVOT02010908">
    <property type="protein sequence ID" value="MBW0491098.1"/>
    <property type="molecule type" value="Genomic_DNA"/>
</dbReference>
<name>A0A9Q3CYD9_9BASI</name>
<keyword evidence="2" id="KW-1185">Reference proteome</keyword>
<sequence length="119" mass="12997">MLTRSHHPPDVTPTLPPISSLTTPYAHKVPSQHASNSTYYPYACICPQDETIMPPPNLCPHHSLRFHTLASSSPPLTILTLLRCPQDIPLMPPSTLLMPPPTCLILSAAYHPYASVLAP</sequence>
<dbReference type="Proteomes" id="UP000765509">
    <property type="component" value="Unassembled WGS sequence"/>
</dbReference>